<gene>
    <name evidence="3" type="ORF">GCM10023171_27630</name>
</gene>
<dbReference type="Gene3D" id="3.20.20.140">
    <property type="entry name" value="Metal-dependent hydrolases"/>
    <property type="match status" value="1"/>
</dbReference>
<dbReference type="PANTHER" id="PTHR43569:SF2">
    <property type="entry name" value="AMIDOHYDROLASE-RELATED DOMAIN-CONTAINING PROTEIN"/>
    <property type="match status" value="1"/>
</dbReference>
<protein>
    <submittedName>
        <fullName evidence="3">Amidohydrolase family protein</fullName>
    </submittedName>
</protein>
<dbReference type="Proteomes" id="UP001500731">
    <property type="component" value="Unassembled WGS sequence"/>
</dbReference>
<evidence type="ECO:0000256" key="1">
    <source>
        <dbReference type="ARBA" id="ARBA00038310"/>
    </source>
</evidence>
<proteinExistence type="inferred from homology"/>
<dbReference type="InterPro" id="IPR006680">
    <property type="entry name" value="Amidohydro-rel"/>
</dbReference>
<evidence type="ECO:0000313" key="3">
    <source>
        <dbReference type="EMBL" id="GAA4488339.1"/>
    </source>
</evidence>
<feature type="domain" description="Amidohydrolase-related" evidence="2">
    <location>
        <begin position="5"/>
        <end position="293"/>
    </location>
</feature>
<sequence>MRVLDSHLHLWDPSRLDYAWLRGPLATRFGAAELAAAHARTDGDITAGDSGHAAAVFVQADCAEEQFLDEVRWVAENAEQTGVIGIVAGARLDRGAETADYLASLAELPLVVGVRHLLQGEPDGTATSETFLTGAETLAARGWTFDACIREQQLPDVDVLATSVPTLRIVLDHLGKPAVGTAAAPLAPSADWIRGIRAVAAHGQVSIKLSGLPGEAGGSWTAAQLIPFLDVAAEAVGPYHLLWGSDWPVSAIGADGYRPADRDRWLQTVADWAVARGHDVDAILWGNAARIYRVG</sequence>
<dbReference type="InterPro" id="IPR052350">
    <property type="entry name" value="Metallo-dep_Lactonases"/>
</dbReference>
<dbReference type="RefSeq" id="WP_345187908.1">
    <property type="nucleotide sequence ID" value="NZ_BAABGP010000018.1"/>
</dbReference>
<dbReference type="PANTHER" id="PTHR43569">
    <property type="entry name" value="AMIDOHYDROLASE"/>
    <property type="match status" value="1"/>
</dbReference>
<dbReference type="EMBL" id="BAABGP010000018">
    <property type="protein sequence ID" value="GAA4488339.1"/>
    <property type="molecule type" value="Genomic_DNA"/>
</dbReference>
<keyword evidence="4" id="KW-1185">Reference proteome</keyword>
<comment type="caution">
    <text evidence="3">The sequence shown here is derived from an EMBL/GenBank/DDBJ whole genome shotgun (WGS) entry which is preliminary data.</text>
</comment>
<organism evidence="3 4">
    <name type="scientific">Microbacterium panaciterrae</name>
    <dbReference type="NCBI Taxonomy" id="985759"/>
    <lineage>
        <taxon>Bacteria</taxon>
        <taxon>Bacillati</taxon>
        <taxon>Actinomycetota</taxon>
        <taxon>Actinomycetes</taxon>
        <taxon>Micrococcales</taxon>
        <taxon>Microbacteriaceae</taxon>
        <taxon>Microbacterium</taxon>
    </lineage>
</organism>
<reference evidence="4" key="1">
    <citation type="journal article" date="2019" name="Int. J. Syst. Evol. Microbiol.">
        <title>The Global Catalogue of Microorganisms (GCM) 10K type strain sequencing project: providing services to taxonomists for standard genome sequencing and annotation.</title>
        <authorList>
            <consortium name="The Broad Institute Genomics Platform"/>
            <consortium name="The Broad Institute Genome Sequencing Center for Infectious Disease"/>
            <person name="Wu L."/>
            <person name="Ma J."/>
        </authorList>
    </citation>
    <scope>NUCLEOTIDE SEQUENCE [LARGE SCALE GENOMIC DNA]</scope>
    <source>
        <strain evidence="4">JCM 17839</strain>
    </source>
</reference>
<evidence type="ECO:0000259" key="2">
    <source>
        <dbReference type="Pfam" id="PF04909"/>
    </source>
</evidence>
<accession>A0ABP8PJB7</accession>
<name>A0ABP8PJB7_9MICO</name>
<dbReference type="SUPFAM" id="SSF51556">
    <property type="entry name" value="Metallo-dependent hydrolases"/>
    <property type="match status" value="1"/>
</dbReference>
<dbReference type="InterPro" id="IPR032466">
    <property type="entry name" value="Metal_Hydrolase"/>
</dbReference>
<dbReference type="Pfam" id="PF04909">
    <property type="entry name" value="Amidohydro_2"/>
    <property type="match status" value="1"/>
</dbReference>
<comment type="similarity">
    <text evidence="1">Belongs to the metallo-dependent hydrolases superfamily.</text>
</comment>
<evidence type="ECO:0000313" key="4">
    <source>
        <dbReference type="Proteomes" id="UP001500731"/>
    </source>
</evidence>